<sequence length="110" mass="11341">METLGGRHMQHRVADSQIGTHSAAIVQSKDFLGEALSGVAMDETTPNAGTTPLSSRDALPNEHGAGHVCCLCALHANTLVAAQTGLAQGCGSATAHGKWHQAVVDAEETR</sequence>
<reference evidence="1 2" key="1">
    <citation type="submission" date="2017-06" db="EMBL/GenBank/DDBJ databases">
        <title>Genome of Fusarium nygamai isolate CS10214.</title>
        <authorList>
            <person name="Gardiner D.M."/>
            <person name="Obanor F."/>
            <person name="Kazan K."/>
        </authorList>
    </citation>
    <scope>NUCLEOTIDE SEQUENCE [LARGE SCALE GENOMIC DNA]</scope>
    <source>
        <strain evidence="1 2">CS10214</strain>
    </source>
</reference>
<evidence type="ECO:0000313" key="1">
    <source>
        <dbReference type="EMBL" id="PNP85142.1"/>
    </source>
</evidence>
<name>A0A2K0WS69_GIBNY</name>
<dbReference type="Proteomes" id="UP000236664">
    <property type="component" value="Unassembled WGS sequence"/>
</dbReference>
<proteinExistence type="predicted"/>
<dbReference type="AlphaFoldDB" id="A0A2K0WS69"/>
<keyword evidence="2" id="KW-1185">Reference proteome</keyword>
<dbReference type="OrthoDB" id="10400792at2759"/>
<comment type="caution">
    <text evidence="1">The sequence shown here is derived from an EMBL/GenBank/DDBJ whole genome shotgun (WGS) entry which is preliminary data.</text>
</comment>
<gene>
    <name evidence="1" type="ORF">FNYG_01519</name>
</gene>
<organism evidence="1 2">
    <name type="scientific">Gibberella nygamai</name>
    <name type="common">Bean root rot disease fungus</name>
    <name type="synonym">Fusarium nygamai</name>
    <dbReference type="NCBI Taxonomy" id="42673"/>
    <lineage>
        <taxon>Eukaryota</taxon>
        <taxon>Fungi</taxon>
        <taxon>Dikarya</taxon>
        <taxon>Ascomycota</taxon>
        <taxon>Pezizomycotina</taxon>
        <taxon>Sordariomycetes</taxon>
        <taxon>Hypocreomycetidae</taxon>
        <taxon>Hypocreales</taxon>
        <taxon>Nectriaceae</taxon>
        <taxon>Fusarium</taxon>
        <taxon>Fusarium fujikuroi species complex</taxon>
    </lineage>
</organism>
<dbReference type="EMBL" id="MTQA01000030">
    <property type="protein sequence ID" value="PNP85142.1"/>
    <property type="molecule type" value="Genomic_DNA"/>
</dbReference>
<protein>
    <submittedName>
        <fullName evidence="1">Uncharacterized protein</fullName>
    </submittedName>
</protein>
<accession>A0A2K0WS69</accession>
<evidence type="ECO:0000313" key="2">
    <source>
        <dbReference type="Proteomes" id="UP000236664"/>
    </source>
</evidence>